<feature type="compositionally biased region" description="Acidic residues" evidence="8">
    <location>
        <begin position="745"/>
        <end position="756"/>
    </location>
</feature>
<keyword evidence="4" id="KW-0547">Nucleotide-binding</keyword>
<dbReference type="SMART" id="SM00382">
    <property type="entry name" value="AAA"/>
    <property type="match status" value="2"/>
</dbReference>
<feature type="domain" description="ABC transporter" evidence="10">
    <location>
        <begin position="430"/>
        <end position="704"/>
    </location>
</feature>
<dbReference type="PANTHER" id="PTHR43394:SF1">
    <property type="entry name" value="ATP-BINDING CASSETTE SUB-FAMILY B MEMBER 10, MITOCHONDRIAL"/>
    <property type="match status" value="1"/>
</dbReference>
<reference evidence="12 13" key="1">
    <citation type="journal article" date="2019" name="New Phytol.">
        <title>Comparative genomics reveals unique wood-decay strategies and fruiting body development in the Schizophyllaceae.</title>
        <authorList>
            <person name="Almasi E."/>
            <person name="Sahu N."/>
            <person name="Krizsan K."/>
            <person name="Balint B."/>
            <person name="Kovacs G.M."/>
            <person name="Kiss B."/>
            <person name="Cseklye J."/>
            <person name="Drula E."/>
            <person name="Henrissat B."/>
            <person name="Nagy I."/>
            <person name="Chovatia M."/>
            <person name="Adam C."/>
            <person name="LaButti K."/>
            <person name="Lipzen A."/>
            <person name="Riley R."/>
            <person name="Grigoriev I.V."/>
            <person name="Nagy L.G."/>
        </authorList>
    </citation>
    <scope>NUCLEOTIDE SEQUENCE [LARGE SCALE GENOMIC DNA]</scope>
    <source>
        <strain evidence="12 13">NL-1724</strain>
    </source>
</reference>
<dbReference type="Pfam" id="PF00005">
    <property type="entry name" value="ABC_tran"/>
    <property type="match status" value="2"/>
</dbReference>
<evidence type="ECO:0000313" key="12">
    <source>
        <dbReference type="EMBL" id="TRM60007.1"/>
    </source>
</evidence>
<feature type="domain" description="ABC transmembrane type-1" evidence="11">
    <location>
        <begin position="956"/>
        <end position="1248"/>
    </location>
</feature>
<dbReference type="CDD" id="cd18577">
    <property type="entry name" value="ABC_6TM_Pgp_ABCB1_D1_like"/>
    <property type="match status" value="1"/>
</dbReference>
<dbReference type="GO" id="GO:0005524">
    <property type="term" value="F:ATP binding"/>
    <property type="evidence" value="ECO:0007669"/>
    <property type="project" value="UniProtKB-KW"/>
</dbReference>
<evidence type="ECO:0000256" key="5">
    <source>
        <dbReference type="ARBA" id="ARBA00022840"/>
    </source>
</evidence>
<dbReference type="InterPro" id="IPR017871">
    <property type="entry name" value="ABC_transporter-like_CS"/>
</dbReference>
<keyword evidence="12" id="KW-0378">Hydrolase</keyword>
<evidence type="ECO:0000256" key="7">
    <source>
        <dbReference type="ARBA" id="ARBA00023136"/>
    </source>
</evidence>
<gene>
    <name evidence="12" type="ORF">BD626DRAFT_140497</name>
</gene>
<dbReference type="InterPro" id="IPR039421">
    <property type="entry name" value="Type_1_exporter"/>
</dbReference>
<dbReference type="InterPro" id="IPR011527">
    <property type="entry name" value="ABC1_TM_dom"/>
</dbReference>
<feature type="transmembrane region" description="Helical" evidence="9">
    <location>
        <begin position="230"/>
        <end position="248"/>
    </location>
</feature>
<comment type="subcellular location">
    <subcellularLocation>
        <location evidence="1">Membrane</location>
        <topology evidence="1">Multi-pass membrane protein</topology>
    </subcellularLocation>
</comment>
<dbReference type="InterPro" id="IPR027417">
    <property type="entry name" value="P-loop_NTPase"/>
</dbReference>
<dbReference type="PROSITE" id="PS00211">
    <property type="entry name" value="ABC_TRANSPORTER_1"/>
    <property type="match status" value="1"/>
</dbReference>
<dbReference type="FunFam" id="3.40.50.300:FF:000967">
    <property type="entry name" value="ABC multidrug transporter mdr4"/>
    <property type="match status" value="1"/>
</dbReference>
<keyword evidence="13" id="KW-1185">Reference proteome</keyword>
<feature type="transmembrane region" description="Helical" evidence="9">
    <location>
        <begin position="1189"/>
        <end position="1206"/>
    </location>
</feature>
<protein>
    <submittedName>
        <fullName evidence="12">P-loop containing nucleoside triphosphate hydrolase protein</fullName>
    </submittedName>
</protein>
<dbReference type="Pfam" id="PF00664">
    <property type="entry name" value="ABC_membrane"/>
    <property type="match status" value="2"/>
</dbReference>
<dbReference type="InterPro" id="IPR003593">
    <property type="entry name" value="AAA+_ATPase"/>
</dbReference>
<feature type="transmembrane region" description="Helical" evidence="9">
    <location>
        <begin position="1218"/>
        <end position="1237"/>
    </location>
</feature>
<evidence type="ECO:0000259" key="10">
    <source>
        <dbReference type="PROSITE" id="PS50893"/>
    </source>
</evidence>
<evidence type="ECO:0000256" key="9">
    <source>
        <dbReference type="SAM" id="Phobius"/>
    </source>
</evidence>
<evidence type="ECO:0000259" key="11">
    <source>
        <dbReference type="PROSITE" id="PS50929"/>
    </source>
</evidence>
<dbReference type="OrthoDB" id="6500128at2759"/>
<dbReference type="GO" id="GO:0015421">
    <property type="term" value="F:ABC-type oligopeptide transporter activity"/>
    <property type="evidence" value="ECO:0007669"/>
    <property type="project" value="TreeGrafter"/>
</dbReference>
<name>A0A550C5E9_9AGAR</name>
<evidence type="ECO:0000256" key="6">
    <source>
        <dbReference type="ARBA" id="ARBA00022989"/>
    </source>
</evidence>
<feature type="domain" description="ABC transporter" evidence="10">
    <location>
        <begin position="1275"/>
        <end position="1516"/>
    </location>
</feature>
<evidence type="ECO:0000256" key="8">
    <source>
        <dbReference type="SAM" id="MobiDB-lite"/>
    </source>
</evidence>
<feature type="transmembrane region" description="Helical" evidence="9">
    <location>
        <begin position="1068"/>
        <end position="1093"/>
    </location>
</feature>
<accession>A0A550C5E9</accession>
<feature type="region of interest" description="Disordered" evidence="8">
    <location>
        <begin position="721"/>
        <end position="766"/>
    </location>
</feature>
<dbReference type="GO" id="GO:0016020">
    <property type="term" value="C:membrane"/>
    <property type="evidence" value="ECO:0007669"/>
    <property type="project" value="UniProtKB-SubCell"/>
</dbReference>
<feature type="region of interest" description="Disordered" evidence="8">
    <location>
        <begin position="832"/>
        <end position="852"/>
    </location>
</feature>
<feature type="transmembrane region" description="Helical" evidence="9">
    <location>
        <begin position="70"/>
        <end position="95"/>
    </location>
</feature>
<dbReference type="InterPro" id="IPR003439">
    <property type="entry name" value="ABC_transporter-like_ATP-bd"/>
</dbReference>
<dbReference type="PROSITE" id="PS50929">
    <property type="entry name" value="ABC_TM1F"/>
    <property type="match status" value="2"/>
</dbReference>
<dbReference type="PANTHER" id="PTHR43394">
    <property type="entry name" value="ATP-DEPENDENT PERMEASE MDL1, MITOCHONDRIAL"/>
    <property type="match status" value="1"/>
</dbReference>
<sequence length="1522" mass="165180">MRRPRPKSLVVEKQDMTTYEPHSSRSSTSSRHSTGESAAPLSSPPPSPAATGAPSPSIRLLFSCLTKHDVLCFLLPALLSSIVAGGIAPFMTFVIGQSFNAFAQFPLTPNPPQSAKDELLRTVGISALELLGLAVGSIALGSLTSCLWIWTGERNVLGFRRRVYAAVTRKPMAWFDTATAPGEGAGGMMATFARETDDVRSASSLTAGLLVQHLTTLITCLALAFSRSAVLTLVTLSSLPALVLVQAISQRFAGPRLAQTAALTSALATTVERATSFITTVKAFTAASYTLSTFSRTLGALGAAYRSLNATWGLTSGVSQFVSMCMFVQAFWFGSTLVRRGSIEPGDVMAVFWACLIAASHVQMCIPQLISLAKGKFAAASLVAIMADEAPMPPPLDDTGSAPPTPSTFAIGKSFAKMRPVRPRRFAGQIALSNVTFTYPARPEVAALRDVSLFLPAGDLTFVVGGSGAGKSTVAQLVSGMYDNYTGTIAIDDQDMRYLDHEWIRANVACVSQTEGIILEGKTMWENILMGAGYDLQAGISSFNELPSNTKMLVVEATTIALMHSFILDLPLEYDTPLTSSSLSGGQKQRLAIARARVKDPAVLILDEPTSALDITSRVLVFEAIKRWRLPASDKDMVYSPSTAASSIHTMPRKTRTTIVVTHDLSHIEPVDFVYVMRNGRVAEQGFRKDLEARNVSVAARDSSSTLDDDGDGEFLRLREAQNVRSPQVSEAWTTDSGWERAREELEDSSDEDDAEPATWRAPNVFSGAFSRPDSLAAPNLSKRLTQLKTMSNSWMLDAIADITAVPGAQEAHQEKPKAFVARHATFAAAPPRRRPSMHLSIPISPPPTYQQHGYQEKRQRRSLQFTPTSPTFVKAPRVESGTIILDDDEKQRMEAAYTPRAAARADRRALTAPSITVQVEDAQKASDGAPSTRPPGLFVTLKSVYPDAPYKPLFLLGLLLCLANGAMTPVFSFFLSRLMFEVSTGSSNTGLINRVGGLVLGVTFLDGLLMGTKYFIMETLAGVWADRMRATAFANVLAQDKAWFDRPANTVSRLVQVLVKDGEDAKLLLSTVIGQMVVVIAMFGVGLLWALVRGWELTLAGFAVAPIFMGVMAIQTRLVGECERRNRLAREQVGKGYYEAISNIRAIRAMSYDEIFREQFEQAAKLALTTGVRGAFAEGCTSGVASGLIYFAEALLFYIGAVLIVNGRYDYLRMVETLNLVVFTVTIGSQIMAFTAKISKATQATTQLNELGHLSPLDTLESKGTECPPLSGDINFRNIDFAYPERPDVPVLRDFTLQIRDGECVAVVGASGSGKSTVAALLQRLYEPQAGIVSIGYHNIRHIDVDHLRHYLAVVSQNPQLWDASIRDNITYGTAHMPEYEILRAAEAARAQEFIMELPQGYDTMLGEDAARLSGGQKQRLQIARALARLGVHVGRGVLVLDECTSALDAESQRGVLEAVSRAKEGRTTVMITHKLEAMQMCDRIVLIQDGQVAEEGTFNQLMERRGVFATLARGGEWNTD</sequence>
<dbReference type="STRING" id="97359.A0A550C5E9"/>
<organism evidence="12 13">
    <name type="scientific">Schizophyllum amplum</name>
    <dbReference type="NCBI Taxonomy" id="97359"/>
    <lineage>
        <taxon>Eukaryota</taxon>
        <taxon>Fungi</taxon>
        <taxon>Dikarya</taxon>
        <taxon>Basidiomycota</taxon>
        <taxon>Agaricomycotina</taxon>
        <taxon>Agaricomycetes</taxon>
        <taxon>Agaricomycetidae</taxon>
        <taxon>Agaricales</taxon>
        <taxon>Schizophyllaceae</taxon>
        <taxon>Schizophyllum</taxon>
    </lineage>
</organism>
<feature type="compositionally biased region" description="Polar residues" evidence="8">
    <location>
        <begin position="723"/>
        <end position="737"/>
    </location>
</feature>
<feature type="transmembrane region" description="Helical" evidence="9">
    <location>
        <begin position="1100"/>
        <end position="1119"/>
    </location>
</feature>
<dbReference type="Gene3D" id="1.20.1560.10">
    <property type="entry name" value="ABC transporter type 1, transmembrane domain"/>
    <property type="match status" value="2"/>
</dbReference>
<feature type="region of interest" description="Disordered" evidence="8">
    <location>
        <begin position="1"/>
        <end position="52"/>
    </location>
</feature>
<dbReference type="SUPFAM" id="SSF52540">
    <property type="entry name" value="P-loop containing nucleoside triphosphate hydrolases"/>
    <property type="match status" value="2"/>
</dbReference>
<keyword evidence="6 9" id="KW-1133">Transmembrane helix</keyword>
<feature type="transmembrane region" description="Helical" evidence="9">
    <location>
        <begin position="130"/>
        <end position="151"/>
    </location>
</feature>
<evidence type="ECO:0000256" key="1">
    <source>
        <dbReference type="ARBA" id="ARBA00004141"/>
    </source>
</evidence>
<keyword evidence="5" id="KW-0067">ATP-binding</keyword>
<dbReference type="EMBL" id="VDMD01000024">
    <property type="protein sequence ID" value="TRM60007.1"/>
    <property type="molecule type" value="Genomic_DNA"/>
</dbReference>
<dbReference type="Gene3D" id="3.40.50.300">
    <property type="entry name" value="P-loop containing nucleotide triphosphate hydrolases"/>
    <property type="match status" value="2"/>
</dbReference>
<evidence type="ECO:0000256" key="3">
    <source>
        <dbReference type="ARBA" id="ARBA00022692"/>
    </source>
</evidence>
<keyword evidence="7 9" id="KW-0472">Membrane</keyword>
<keyword evidence="3 9" id="KW-0812">Transmembrane</keyword>
<dbReference type="CDD" id="cd18578">
    <property type="entry name" value="ABC_6TM_Pgp_ABCB1_D2_like"/>
    <property type="match status" value="1"/>
</dbReference>
<dbReference type="InterPro" id="IPR036640">
    <property type="entry name" value="ABC1_TM_sf"/>
</dbReference>
<feature type="compositionally biased region" description="Low complexity" evidence="8">
    <location>
        <begin position="24"/>
        <end position="41"/>
    </location>
</feature>
<keyword evidence="2" id="KW-0813">Transport</keyword>
<evidence type="ECO:0000256" key="2">
    <source>
        <dbReference type="ARBA" id="ARBA00022448"/>
    </source>
</evidence>
<comment type="caution">
    <text evidence="12">The sequence shown here is derived from an EMBL/GenBank/DDBJ whole genome shotgun (WGS) entry which is preliminary data.</text>
</comment>
<evidence type="ECO:0000313" key="13">
    <source>
        <dbReference type="Proteomes" id="UP000320762"/>
    </source>
</evidence>
<feature type="domain" description="ABC transmembrane type-1" evidence="11">
    <location>
        <begin position="77"/>
        <end position="374"/>
    </location>
</feature>
<dbReference type="SUPFAM" id="SSF90123">
    <property type="entry name" value="ABC transporter transmembrane region"/>
    <property type="match status" value="2"/>
</dbReference>
<proteinExistence type="predicted"/>
<dbReference type="GO" id="GO:0016887">
    <property type="term" value="F:ATP hydrolysis activity"/>
    <property type="evidence" value="ECO:0007669"/>
    <property type="project" value="InterPro"/>
</dbReference>
<feature type="transmembrane region" description="Helical" evidence="9">
    <location>
        <begin position="954"/>
        <end position="976"/>
    </location>
</feature>
<dbReference type="PROSITE" id="PS50893">
    <property type="entry name" value="ABC_TRANSPORTER_2"/>
    <property type="match status" value="2"/>
</dbReference>
<dbReference type="Proteomes" id="UP000320762">
    <property type="component" value="Unassembled WGS sequence"/>
</dbReference>
<feature type="transmembrane region" description="Helical" evidence="9">
    <location>
        <begin position="996"/>
        <end position="1017"/>
    </location>
</feature>
<evidence type="ECO:0000256" key="4">
    <source>
        <dbReference type="ARBA" id="ARBA00022741"/>
    </source>
</evidence>